<dbReference type="PROSITE" id="PS00198">
    <property type="entry name" value="4FE4S_FER_1"/>
    <property type="match status" value="1"/>
</dbReference>
<dbReference type="AlphaFoldDB" id="A0A6V8P9R8"/>
<dbReference type="RefSeq" id="WP_176231338.1">
    <property type="nucleotide sequence ID" value="NZ_BLRZ01000009.1"/>
</dbReference>
<evidence type="ECO:0000313" key="9">
    <source>
        <dbReference type="Proteomes" id="UP000569018"/>
    </source>
</evidence>
<dbReference type="EMBL" id="BLRZ01000009">
    <property type="protein sequence ID" value="GFP29419.1"/>
    <property type="molecule type" value="Genomic_DNA"/>
</dbReference>
<dbReference type="PROSITE" id="PS51379">
    <property type="entry name" value="4FE4S_FER_2"/>
    <property type="match status" value="2"/>
</dbReference>
<dbReference type="GO" id="GO:0051536">
    <property type="term" value="F:iron-sulfur cluster binding"/>
    <property type="evidence" value="ECO:0007669"/>
    <property type="project" value="UniProtKB-KW"/>
</dbReference>
<name>A0A6V8P9R8_9ACTN</name>
<feature type="domain" description="4Fe-4S ferredoxin-type" evidence="4">
    <location>
        <begin position="308"/>
        <end position="337"/>
    </location>
</feature>
<dbReference type="Pfam" id="PF17179">
    <property type="entry name" value="Fer4_22"/>
    <property type="match status" value="1"/>
</dbReference>
<dbReference type="EMBL" id="BLSD01000031">
    <property type="protein sequence ID" value="GFP39109.1"/>
    <property type="molecule type" value="Genomic_DNA"/>
</dbReference>
<dbReference type="InterPro" id="IPR017900">
    <property type="entry name" value="4Fe4S_Fe_S_CS"/>
</dbReference>
<protein>
    <recommendedName>
        <fullName evidence="4">4Fe-4S ferredoxin-type domain-containing protein</fullName>
    </recommendedName>
</protein>
<dbReference type="PANTHER" id="PTHR40447">
    <property type="entry name" value="ANAEROBIC SULFITE REDUCTASE SUBUNIT A"/>
    <property type="match status" value="1"/>
</dbReference>
<evidence type="ECO:0000313" key="10">
    <source>
        <dbReference type="Proteomes" id="UP000588083"/>
    </source>
</evidence>
<keyword evidence="2" id="KW-0408">Iron</keyword>
<evidence type="ECO:0000313" key="7">
    <source>
        <dbReference type="EMBL" id="GFP39109.1"/>
    </source>
</evidence>
<evidence type="ECO:0000256" key="3">
    <source>
        <dbReference type="ARBA" id="ARBA00023014"/>
    </source>
</evidence>
<dbReference type="Proteomes" id="UP000561271">
    <property type="component" value="Unassembled WGS sequence"/>
</dbReference>
<evidence type="ECO:0000313" key="5">
    <source>
        <dbReference type="EMBL" id="GFP29419.1"/>
    </source>
</evidence>
<evidence type="ECO:0000313" key="8">
    <source>
        <dbReference type="Proteomes" id="UP000561271"/>
    </source>
</evidence>
<dbReference type="PANTHER" id="PTHR40447:SF1">
    <property type="entry name" value="ANAEROBIC SULFITE REDUCTASE SUBUNIT A"/>
    <property type="match status" value="1"/>
</dbReference>
<evidence type="ECO:0000313" key="6">
    <source>
        <dbReference type="EMBL" id="GFP37050.1"/>
    </source>
</evidence>
<feature type="domain" description="4Fe-4S ferredoxin-type" evidence="4">
    <location>
        <begin position="230"/>
        <end position="261"/>
    </location>
</feature>
<gene>
    <name evidence="5" type="ORF">HKBW3S34_00339</name>
    <name evidence="6" type="ORF">HKBW3S44_00730</name>
    <name evidence="7" type="ORF">HKBW3S47_00809</name>
</gene>
<keyword evidence="1" id="KW-0479">Metal-binding</keyword>
<dbReference type="SUPFAM" id="SSF46548">
    <property type="entry name" value="alpha-helical ferredoxin"/>
    <property type="match status" value="1"/>
</dbReference>
<keyword evidence="3" id="KW-0411">Iron-sulfur</keyword>
<organism evidence="5 10">
    <name type="scientific">Candidatus Hakubella thermalkaliphila</name>
    <dbReference type="NCBI Taxonomy" id="2754717"/>
    <lineage>
        <taxon>Bacteria</taxon>
        <taxon>Bacillati</taxon>
        <taxon>Actinomycetota</taxon>
        <taxon>Actinomycetota incertae sedis</taxon>
        <taxon>Candidatus Hakubellales</taxon>
        <taxon>Candidatus Hakubellaceae</taxon>
        <taxon>Candidatus Hakubella</taxon>
    </lineage>
</organism>
<evidence type="ECO:0000259" key="4">
    <source>
        <dbReference type="PROSITE" id="PS51379"/>
    </source>
</evidence>
<dbReference type="InterPro" id="IPR017896">
    <property type="entry name" value="4Fe4S_Fe-S-bd"/>
</dbReference>
<evidence type="ECO:0000256" key="1">
    <source>
        <dbReference type="ARBA" id="ARBA00022723"/>
    </source>
</evidence>
<dbReference type="Proteomes" id="UP000588083">
    <property type="component" value="Unassembled WGS sequence"/>
</dbReference>
<accession>A0A6V8P9R8</accession>
<sequence>MTLKFLPSERLQDLLEELSRNRKLIVPAKSEAMILFQDFGEDVHLDLANLSRLSAKEAAFPQTETLLSFGYEKETESSEPNKVALQCEPKEKETIVFGLRPCDARAHLLLDKVYLDDRYPDPYYGARRGNLTLISLTCARPQKTCFCTSVGGSPSDREGSDILLTQIEGGFLAEGVSEKGKNIIALNLFQNSTQENEEQAEAVKKRAAESLTLALDLNGIEKRLMDNFENELWSELSAPCLNCGICTYVCPTCHCFNITDEQRGLSGQRIRTWDSCMYPLFTLETSGHNPRSLKLQRFRQRFNHKFSYYPSLYGEFLCVGCGRCILSCPAGIDIREVLKESPMHRGAPRRMKIGLFSREHLER</sequence>
<dbReference type="Proteomes" id="UP000569018">
    <property type="component" value="Unassembled WGS sequence"/>
</dbReference>
<evidence type="ECO:0000256" key="2">
    <source>
        <dbReference type="ARBA" id="ARBA00023004"/>
    </source>
</evidence>
<dbReference type="EMBL" id="BLSC01000043">
    <property type="protein sequence ID" value="GFP37050.1"/>
    <property type="molecule type" value="Genomic_DNA"/>
</dbReference>
<comment type="caution">
    <text evidence="5">The sequence shown here is derived from an EMBL/GenBank/DDBJ whole genome shotgun (WGS) entry which is preliminary data.</text>
</comment>
<keyword evidence="10" id="KW-1185">Reference proteome</keyword>
<reference evidence="8 9" key="1">
    <citation type="journal article" date="2020" name="Front. Microbiol.">
        <title>Single-cell genomics of novel Actinobacteria with the Wood-Ljungdahl pathway discovered in a serpentinizing system.</title>
        <authorList>
            <person name="Merino N."/>
            <person name="Kawai M."/>
            <person name="Boyd E.S."/>
            <person name="Colman D.R."/>
            <person name="McGlynn S.E."/>
            <person name="Nealson K.H."/>
            <person name="Kurokawa K."/>
            <person name="Hongoh Y."/>
        </authorList>
    </citation>
    <scope>NUCLEOTIDE SEQUENCE [LARGE SCALE GENOMIC DNA]</scope>
    <source>
        <strain evidence="5 10">S34</strain>
        <strain evidence="6 8">S44</strain>
        <strain evidence="7 9">S47</strain>
    </source>
</reference>
<dbReference type="GO" id="GO:0046872">
    <property type="term" value="F:metal ion binding"/>
    <property type="evidence" value="ECO:0007669"/>
    <property type="project" value="UniProtKB-KW"/>
</dbReference>
<proteinExistence type="predicted"/>